<gene>
    <name evidence="4" type="ORF">CLO192961_LOCUS252182</name>
</gene>
<keyword evidence="1" id="KW-0677">Repeat</keyword>
<dbReference type="PROSITE" id="PS50297">
    <property type="entry name" value="ANK_REP_REGION"/>
    <property type="match status" value="1"/>
</dbReference>
<protein>
    <recommendedName>
        <fullName evidence="6">F-box domain-containing protein</fullName>
    </recommendedName>
</protein>
<dbReference type="PANTHER" id="PTHR24198">
    <property type="entry name" value="ANKYRIN REPEAT AND PROTEIN KINASE DOMAIN-CONTAINING PROTEIN"/>
    <property type="match status" value="1"/>
</dbReference>
<sequence length="617" mass="70021">MPSSSEIAAEVPGTDFRHPQRRLQLLPIELIERVAEYVSEDLVIPTAKDLLFLSLTCKRVFPVAIRLLYEFNERMVISHCANAEFWWCEPVPYCKKHKGKHRHALEWACTRGGQGTLEAVIAISPKLCNCSHVRGAIKSKQYGIARRLLRQKRVVNQLKAGIQQNSPIFEAVASGHRQLINRIIKIQGVDFAKVDVHGMSVLDHACRNGHWGRVRRFMNQGAIPYLDTMISLRQATHCKDAEVLYTLIQGILTLRPDERFVETTRYIVILNDRSDILEILLEKGIIDQVFEGPPGHLGDLFDNAIAHASMAVYRKLLGIYPTNLMTERWILDKLARTACHGHQDKAIQQIQWLLDHVRLVSDIDLSFLTYENLRSILSTYIDRNAVLLVDYILSLFGRLQVGQTPSYAQDRKIRDGPRSIEMLQVLRKYGFDINQIADRETILQRSIVGLVDYGGNPEVVKYLASEVRNINQYNDYKAAALHTWLCSLKGVWSMRENDVLTLTDYFLNNEASLSIKNARGNTPLHLAAANTSHASVIQLLLDRGADANARNNAGETPLQYAERLLGSTNTSDEAQKVLRLLARWTSKHASGWGVAWQAIFFNIQKRFTTILGQDKRV</sequence>
<dbReference type="EMBL" id="CABFNS010000798">
    <property type="protein sequence ID" value="VUC29130.1"/>
    <property type="molecule type" value="Genomic_DNA"/>
</dbReference>
<evidence type="ECO:0000256" key="1">
    <source>
        <dbReference type="ARBA" id="ARBA00022737"/>
    </source>
</evidence>
<dbReference type="SUPFAM" id="SSF48403">
    <property type="entry name" value="Ankyrin repeat"/>
    <property type="match status" value="1"/>
</dbReference>
<evidence type="ECO:0008006" key="6">
    <source>
        <dbReference type="Google" id="ProtNLM"/>
    </source>
</evidence>
<dbReference type="Pfam" id="PF13857">
    <property type="entry name" value="Ank_5"/>
    <property type="match status" value="1"/>
</dbReference>
<keyword evidence="5" id="KW-1185">Reference proteome</keyword>
<dbReference type="SMART" id="SM00248">
    <property type="entry name" value="ANK"/>
    <property type="match status" value="6"/>
</dbReference>
<organism evidence="4 5">
    <name type="scientific">Bionectria ochroleuca</name>
    <name type="common">Gliocladium roseum</name>
    <dbReference type="NCBI Taxonomy" id="29856"/>
    <lineage>
        <taxon>Eukaryota</taxon>
        <taxon>Fungi</taxon>
        <taxon>Dikarya</taxon>
        <taxon>Ascomycota</taxon>
        <taxon>Pezizomycotina</taxon>
        <taxon>Sordariomycetes</taxon>
        <taxon>Hypocreomycetidae</taxon>
        <taxon>Hypocreales</taxon>
        <taxon>Bionectriaceae</taxon>
        <taxon>Clonostachys</taxon>
    </lineage>
</organism>
<evidence type="ECO:0000313" key="4">
    <source>
        <dbReference type="EMBL" id="VUC29130.1"/>
    </source>
</evidence>
<dbReference type="InterPro" id="IPR036770">
    <property type="entry name" value="Ankyrin_rpt-contain_sf"/>
</dbReference>
<evidence type="ECO:0000313" key="5">
    <source>
        <dbReference type="Proteomes" id="UP000766486"/>
    </source>
</evidence>
<evidence type="ECO:0000256" key="2">
    <source>
        <dbReference type="ARBA" id="ARBA00023043"/>
    </source>
</evidence>
<dbReference type="PROSITE" id="PS50088">
    <property type="entry name" value="ANK_REPEAT"/>
    <property type="match status" value="1"/>
</dbReference>
<evidence type="ECO:0000256" key="3">
    <source>
        <dbReference type="PROSITE-ProRule" id="PRU00023"/>
    </source>
</evidence>
<proteinExistence type="predicted"/>
<reference evidence="4 5" key="1">
    <citation type="submission" date="2019-06" db="EMBL/GenBank/DDBJ databases">
        <authorList>
            <person name="Broberg M."/>
        </authorList>
    </citation>
    <scope>NUCLEOTIDE SEQUENCE [LARGE SCALE GENOMIC DNA]</scope>
</reference>
<dbReference type="InterPro" id="IPR002110">
    <property type="entry name" value="Ankyrin_rpt"/>
</dbReference>
<dbReference type="PRINTS" id="PR01415">
    <property type="entry name" value="ANKYRIN"/>
</dbReference>
<dbReference type="Gene3D" id="1.25.40.20">
    <property type="entry name" value="Ankyrin repeat-containing domain"/>
    <property type="match status" value="2"/>
</dbReference>
<accession>A0ABY6UFV7</accession>
<keyword evidence="2 3" id="KW-0040">ANK repeat</keyword>
<name>A0ABY6UFV7_BIOOC</name>
<dbReference type="PANTHER" id="PTHR24198:SF165">
    <property type="entry name" value="ANKYRIN REPEAT-CONTAINING PROTEIN-RELATED"/>
    <property type="match status" value="1"/>
</dbReference>
<comment type="caution">
    <text evidence="4">The sequence shown here is derived from an EMBL/GenBank/DDBJ whole genome shotgun (WGS) entry which is preliminary data.</text>
</comment>
<feature type="repeat" description="ANK" evidence="3">
    <location>
        <begin position="519"/>
        <end position="552"/>
    </location>
</feature>
<dbReference type="Proteomes" id="UP000766486">
    <property type="component" value="Unassembled WGS sequence"/>
</dbReference>